<feature type="repeat" description="NHL" evidence="2">
    <location>
        <begin position="391"/>
        <end position="423"/>
    </location>
</feature>
<dbReference type="InterPro" id="IPR001258">
    <property type="entry name" value="NHL_repeat"/>
</dbReference>
<dbReference type="OrthoDB" id="107658at2"/>
<dbReference type="SUPFAM" id="SSF101898">
    <property type="entry name" value="NHL repeat"/>
    <property type="match status" value="2"/>
</dbReference>
<feature type="signal peptide" evidence="3">
    <location>
        <begin position="1"/>
        <end position="19"/>
    </location>
</feature>
<accession>A0A2N9LZN8</accession>
<dbReference type="EMBL" id="OKRB01000128">
    <property type="protein sequence ID" value="SPE28658.1"/>
    <property type="molecule type" value="Genomic_DNA"/>
</dbReference>
<reference evidence="5" key="1">
    <citation type="submission" date="2018-02" db="EMBL/GenBank/DDBJ databases">
        <authorList>
            <person name="Hausmann B."/>
        </authorList>
    </citation>
    <scope>NUCLEOTIDE SEQUENCE [LARGE SCALE GENOMIC DNA]</scope>
    <source>
        <strain evidence="5">Peat soil MAG SbA5</strain>
    </source>
</reference>
<dbReference type="CDD" id="cd05819">
    <property type="entry name" value="NHL"/>
    <property type="match status" value="1"/>
</dbReference>
<proteinExistence type="predicted"/>
<dbReference type="Gene3D" id="2.120.10.30">
    <property type="entry name" value="TolB, C-terminal domain"/>
    <property type="match status" value="1"/>
</dbReference>
<dbReference type="Proteomes" id="UP000239735">
    <property type="component" value="Unassembled WGS sequence"/>
</dbReference>
<evidence type="ECO:0000256" key="2">
    <source>
        <dbReference type="PROSITE-ProRule" id="PRU00504"/>
    </source>
</evidence>
<dbReference type="GO" id="GO:0008270">
    <property type="term" value="F:zinc ion binding"/>
    <property type="evidence" value="ECO:0007669"/>
    <property type="project" value="UniProtKB-KW"/>
</dbReference>
<protein>
    <submittedName>
        <fullName evidence="4">NHL repeat containing protein</fullName>
    </submittedName>
</protein>
<dbReference type="PROSITE" id="PS51125">
    <property type="entry name" value="NHL"/>
    <property type="match status" value="1"/>
</dbReference>
<dbReference type="InterPro" id="IPR011042">
    <property type="entry name" value="6-blade_b-propeller_TolB-like"/>
</dbReference>
<name>A0A2N9LZN8_9BACT</name>
<evidence type="ECO:0000256" key="3">
    <source>
        <dbReference type="SAM" id="SignalP"/>
    </source>
</evidence>
<gene>
    <name evidence="4" type="ORF">SBA5_680020</name>
</gene>
<dbReference type="Gene3D" id="2.40.10.500">
    <property type="match status" value="2"/>
</dbReference>
<dbReference type="InterPro" id="IPR050952">
    <property type="entry name" value="TRIM-NHL_E3_ligases"/>
</dbReference>
<sequence>MMNVPRTLLLSSISLSLAAAIGCGGSISNSGGGGSGGDCPARTPVAGVSFTGKVLSGSLPVSGASVQLYAAGNAGNGSAPVALLTSSLTTAANGTFTVPSGYSCPSSQTPVYLLSKGGQAGTGPTIPSVWLMIALGPCGSLTAGSSLVMNEATSAAATWALASFMSSGGSIGANCTNTTGLDIAFITANDLVNPASGTSPGAGLPSTLAVSTKKLNTLANALASCTISSGGSNCSALFTAATSGSAAPTNTLDAALNIAHAPANNVAAIYALAAGSTAFTPALSAAPPDWMLHNTISGGGMASPASVSVAASGNVWVSSYFNTVSEFLPNGATALPSGIAGYGINQSYGMALDPQGNVWVANEQTNPNSGNGDVDELSSSGAALATGLTSGGVDFPIAVTADSNGDVWVVDYGDSKVSLFNRSAAALSPSSGWGGTSLAFPVALAVDANHNAWVANQAGVLPVTKILADGSQVTNYNCDCNGASGIATDQNGNVWIANYYGNSISEVTTGGTLVLDAATGGGVNHPQGIAVDGAGTVWIANYLGNSISEVKSASSAASGTFASPSTGFGTDAAILQPYSLAIDASGSVWVSNFGNNTLTQFIGIAAPVKTPLAGPPQQP</sequence>
<keyword evidence="3" id="KW-0732">Signal</keyword>
<evidence type="ECO:0000313" key="5">
    <source>
        <dbReference type="Proteomes" id="UP000239735"/>
    </source>
</evidence>
<keyword evidence="1" id="KW-0677">Repeat</keyword>
<evidence type="ECO:0000256" key="1">
    <source>
        <dbReference type="ARBA" id="ARBA00022737"/>
    </source>
</evidence>
<dbReference type="AlphaFoldDB" id="A0A2N9LZN8"/>
<dbReference type="PANTHER" id="PTHR24104">
    <property type="entry name" value="E3 UBIQUITIN-PROTEIN LIGASE NHLRC1-RELATED"/>
    <property type="match status" value="1"/>
</dbReference>
<organism evidence="4 5">
    <name type="scientific">Candidatus Sulfuritelmatomonas gaucii</name>
    <dbReference type="NCBI Taxonomy" id="2043161"/>
    <lineage>
        <taxon>Bacteria</taxon>
        <taxon>Pseudomonadati</taxon>
        <taxon>Acidobacteriota</taxon>
        <taxon>Terriglobia</taxon>
        <taxon>Terriglobales</taxon>
        <taxon>Acidobacteriaceae</taxon>
        <taxon>Candidatus Sulfuritelmatomonas</taxon>
    </lineage>
</organism>
<feature type="chain" id="PRO_5014763924" evidence="3">
    <location>
        <begin position="20"/>
        <end position="619"/>
    </location>
</feature>
<dbReference type="PROSITE" id="PS51257">
    <property type="entry name" value="PROKAR_LIPOPROTEIN"/>
    <property type="match status" value="1"/>
</dbReference>
<evidence type="ECO:0000313" key="4">
    <source>
        <dbReference type="EMBL" id="SPE28658.1"/>
    </source>
</evidence>
<dbReference type="PANTHER" id="PTHR24104:SF25">
    <property type="entry name" value="PROTEIN LIN-41"/>
    <property type="match status" value="1"/>
</dbReference>